<dbReference type="Pfam" id="PF16499">
    <property type="entry name" value="Melibiase_2"/>
    <property type="match status" value="2"/>
</dbReference>
<dbReference type="AlphaFoldDB" id="A0AAP8NJB2"/>
<evidence type="ECO:0000256" key="1">
    <source>
        <dbReference type="ARBA" id="ARBA00009743"/>
    </source>
</evidence>
<dbReference type="PANTHER" id="PTHR11452:SF75">
    <property type="entry name" value="ALPHA-GALACTOSIDASE MEL1"/>
    <property type="match status" value="1"/>
</dbReference>
<dbReference type="EC" id="3.2.1.22" evidence="5"/>
<name>A0AAP8NJB2_9BACT</name>
<gene>
    <name evidence="8" type="ORF">CXU09_11045</name>
</gene>
<evidence type="ECO:0000256" key="4">
    <source>
        <dbReference type="ARBA" id="ARBA00023295"/>
    </source>
</evidence>
<dbReference type="Pfam" id="PF17801">
    <property type="entry name" value="Melibiase_C"/>
    <property type="match status" value="1"/>
</dbReference>
<dbReference type="Gene3D" id="3.20.20.70">
    <property type="entry name" value="Aldolase class I"/>
    <property type="match status" value="1"/>
</dbReference>
<evidence type="ECO:0000259" key="7">
    <source>
        <dbReference type="Pfam" id="PF17801"/>
    </source>
</evidence>
<dbReference type="SUPFAM" id="SSF51445">
    <property type="entry name" value="(Trans)glycosidases"/>
    <property type="match status" value="1"/>
</dbReference>
<dbReference type="PRINTS" id="PR00740">
    <property type="entry name" value="GLHYDRLASE27"/>
</dbReference>
<keyword evidence="5" id="KW-1015">Disulfide bond</keyword>
<dbReference type="InterPro" id="IPR017853">
    <property type="entry name" value="GH"/>
</dbReference>
<accession>A0AAP8NJB2</accession>
<evidence type="ECO:0000256" key="3">
    <source>
        <dbReference type="ARBA" id="ARBA00022801"/>
    </source>
</evidence>
<dbReference type="InterPro" id="IPR013783">
    <property type="entry name" value="Ig-like_fold"/>
</dbReference>
<keyword evidence="3 5" id="KW-0378">Hydrolase</keyword>
<evidence type="ECO:0000256" key="2">
    <source>
        <dbReference type="ARBA" id="ARBA00022729"/>
    </source>
</evidence>
<comment type="catalytic activity">
    <reaction evidence="5">
        <text>Hydrolysis of terminal, non-reducing alpha-D-galactose residues in alpha-D-galactosides, including galactose oligosaccharides, galactomannans and galactolipids.</text>
        <dbReference type="EC" id="3.2.1.22"/>
    </reaction>
</comment>
<feature type="region of interest" description="Disordered" evidence="6">
    <location>
        <begin position="1"/>
        <end position="22"/>
    </location>
</feature>
<dbReference type="PANTHER" id="PTHR11452">
    <property type="entry name" value="ALPHA-GALACTOSIDASE/ALPHA-N-ACETYLGALACTOSAMINIDASE"/>
    <property type="match status" value="1"/>
</dbReference>
<evidence type="ECO:0000313" key="9">
    <source>
        <dbReference type="Proteomes" id="UP000235914"/>
    </source>
</evidence>
<comment type="caution">
    <text evidence="8">The sequence shown here is derived from an EMBL/GenBank/DDBJ whole genome shotgun (WGS) entry which is preliminary data.</text>
</comment>
<dbReference type="GO" id="GO:0004557">
    <property type="term" value="F:alpha-galactosidase activity"/>
    <property type="evidence" value="ECO:0007669"/>
    <property type="project" value="UniProtKB-EC"/>
</dbReference>
<dbReference type="InterPro" id="IPR013785">
    <property type="entry name" value="Aldolase_TIM"/>
</dbReference>
<evidence type="ECO:0000256" key="6">
    <source>
        <dbReference type="SAM" id="MobiDB-lite"/>
    </source>
</evidence>
<dbReference type="InterPro" id="IPR013780">
    <property type="entry name" value="Glyco_hydro_b"/>
</dbReference>
<dbReference type="Proteomes" id="UP000235914">
    <property type="component" value="Unassembled WGS sequence"/>
</dbReference>
<keyword evidence="4 5" id="KW-0326">Glycosidase</keyword>
<dbReference type="InterPro" id="IPR041233">
    <property type="entry name" value="Melibiase_C"/>
</dbReference>
<feature type="domain" description="Alpha galactosidase C-terminal" evidence="7">
    <location>
        <begin position="494"/>
        <end position="568"/>
    </location>
</feature>
<reference evidence="8 9" key="1">
    <citation type="journal article" date="2017" name="BMC Genomics">
        <title>Genome sequencing of 39 Akkermansia muciniphila isolates reveals its population structure, genomic and functional diverisity, and global distribution in mammalian gut microbiotas.</title>
        <authorList>
            <person name="Guo X."/>
            <person name="Li S."/>
            <person name="Zhang J."/>
            <person name="Wu F."/>
            <person name="Li X."/>
            <person name="Wu D."/>
            <person name="Zhang M."/>
            <person name="Ou Z."/>
            <person name="Jie Z."/>
            <person name="Yan Q."/>
            <person name="Li P."/>
            <person name="Yi J."/>
            <person name="Peng Y."/>
        </authorList>
    </citation>
    <scope>NUCLEOTIDE SEQUENCE [LARGE SCALE GENOMIC DNA]</scope>
    <source>
        <strain evidence="8 9">GP43</strain>
    </source>
</reference>
<dbReference type="InterPro" id="IPR002241">
    <property type="entry name" value="Glyco_hydro_27"/>
</dbReference>
<organism evidence="8 9">
    <name type="scientific">Akkermansia muciniphila</name>
    <dbReference type="NCBI Taxonomy" id="239935"/>
    <lineage>
        <taxon>Bacteria</taxon>
        <taxon>Pseudomonadati</taxon>
        <taxon>Verrucomicrobiota</taxon>
        <taxon>Verrucomicrobiia</taxon>
        <taxon>Verrucomicrobiales</taxon>
        <taxon>Akkermansiaceae</taxon>
        <taxon>Akkermansia</taxon>
    </lineage>
</organism>
<dbReference type="CDD" id="cd14792">
    <property type="entry name" value="GH27"/>
    <property type="match status" value="1"/>
</dbReference>
<sequence>MFCGENAETGWTAEGGRNGGNERNGKATTFLRYTFITLFMRLYHFLLPAVVSAAVSASFGAEFPNPYPAPVPGVRLTPEIPLSPSINGARIVGATPGSRMLFQVPVSGERPMKIQATGLPPGLKMDSRGLIAGTAPSGKREYKVNIQASNRHGKDMKELILKVGDELCLTPPMGWSSWYSYSEAVGQDNVLKTARLFVERGLVNHGWTYINIDDCWQGRRGGKYGAIQPNKRFPDMKAMCDAIHAMGMKVGIYSTPWMGTYAGFIGGSAPNAKSDYGEMAIPEKERKQEDQIFGSYPGVHRRKADHVGAVWLFDRDAKQWADWGVDYVKVDWNPNDVPTTKRIRKALDESGRDIVLSLSNAAPYEHVEELGKLANLWRTTGDIQDHWGSVSGIGFSQERWQKHMHPGHWNDPDILQIGKLGKPNQPNTTFVQTRLTPDEQYTHVTLWCLLSAPLIVSCDLEHIDSFTMGLLTNDEVIAVDQDPAARPARKAWRQGSFQVWTKELSDGSVAAGFFNTGKEKGILKVNLKELGLSGAYEARDLWKRADQGTVQGDMAVELNGHGASMFRFSKKK</sequence>
<keyword evidence="2" id="KW-0732">Signal</keyword>
<evidence type="ECO:0000256" key="5">
    <source>
        <dbReference type="RuleBase" id="RU361168"/>
    </source>
</evidence>
<dbReference type="Gene3D" id="2.60.40.10">
    <property type="entry name" value="Immunoglobulins"/>
    <property type="match status" value="1"/>
</dbReference>
<dbReference type="EMBL" id="PJKN01000007">
    <property type="protein sequence ID" value="PNC53825.1"/>
    <property type="molecule type" value="Genomic_DNA"/>
</dbReference>
<dbReference type="SUPFAM" id="SSF51011">
    <property type="entry name" value="Glycosyl hydrolase domain"/>
    <property type="match status" value="1"/>
</dbReference>
<dbReference type="Gene3D" id="2.60.40.1180">
    <property type="entry name" value="Golgi alpha-mannosidase II"/>
    <property type="match status" value="1"/>
</dbReference>
<protein>
    <recommendedName>
        <fullName evidence="5">Alpha-galactosidase</fullName>
        <ecNumber evidence="5">3.2.1.22</ecNumber>
    </recommendedName>
    <alternativeName>
        <fullName evidence="5">Melibiase</fullName>
    </alternativeName>
</protein>
<evidence type="ECO:0000313" key="8">
    <source>
        <dbReference type="EMBL" id="PNC53825.1"/>
    </source>
</evidence>
<dbReference type="GO" id="GO:0005975">
    <property type="term" value="P:carbohydrate metabolic process"/>
    <property type="evidence" value="ECO:0007669"/>
    <property type="project" value="InterPro"/>
</dbReference>
<proteinExistence type="inferred from homology"/>
<comment type="similarity">
    <text evidence="1 5">Belongs to the glycosyl hydrolase 27 family.</text>
</comment>